<feature type="region of interest" description="Disordered" evidence="2">
    <location>
        <begin position="24"/>
        <end position="72"/>
    </location>
</feature>
<dbReference type="EMBL" id="UYWX01020984">
    <property type="protein sequence ID" value="VDM34586.1"/>
    <property type="molecule type" value="Genomic_DNA"/>
</dbReference>
<evidence type="ECO:0000259" key="3">
    <source>
        <dbReference type="PROSITE" id="PS50095"/>
    </source>
</evidence>
<evidence type="ECO:0000256" key="1">
    <source>
        <dbReference type="PROSITE-ProRule" id="PRU00152"/>
    </source>
</evidence>
<reference evidence="6" key="1">
    <citation type="submission" date="2017-02" db="UniProtKB">
        <authorList>
            <consortium name="WormBaseParasite"/>
        </authorList>
    </citation>
    <scope>IDENTIFICATION</scope>
</reference>
<dbReference type="Gene3D" id="2.60.60.20">
    <property type="entry name" value="PLAT/LH2 domain"/>
    <property type="match status" value="2"/>
</dbReference>
<dbReference type="Proteomes" id="UP000274429">
    <property type="component" value="Unassembled WGS sequence"/>
</dbReference>
<dbReference type="InterPro" id="IPR001024">
    <property type="entry name" value="PLAT/LH2_dom"/>
</dbReference>
<dbReference type="STRING" id="6205.A0A0R3X832"/>
<keyword evidence="5" id="KW-1185">Reference proteome</keyword>
<dbReference type="PROSITE" id="PS50095">
    <property type="entry name" value="PLAT"/>
    <property type="match status" value="2"/>
</dbReference>
<dbReference type="PANTHER" id="PTHR45901">
    <property type="entry name" value="PROTEIN CBG12474"/>
    <property type="match status" value="1"/>
</dbReference>
<evidence type="ECO:0000313" key="6">
    <source>
        <dbReference type="WBParaSite" id="TTAC_0000970701-mRNA-1"/>
    </source>
</evidence>
<gene>
    <name evidence="4" type="ORF">TTAC_LOCUS9692</name>
</gene>
<evidence type="ECO:0000313" key="4">
    <source>
        <dbReference type="EMBL" id="VDM34586.1"/>
    </source>
</evidence>
<protein>
    <submittedName>
        <fullName evidence="6">C2 domain-containing protein</fullName>
    </submittedName>
</protein>
<dbReference type="PANTHER" id="PTHR45901:SF4">
    <property type="entry name" value="PLAT DOMAIN-CONTAINING PROTEIN"/>
    <property type="match status" value="1"/>
</dbReference>
<evidence type="ECO:0000313" key="5">
    <source>
        <dbReference type="Proteomes" id="UP000274429"/>
    </source>
</evidence>
<organism evidence="6">
    <name type="scientific">Hydatigena taeniaeformis</name>
    <name type="common">Feline tapeworm</name>
    <name type="synonym">Taenia taeniaeformis</name>
    <dbReference type="NCBI Taxonomy" id="6205"/>
    <lineage>
        <taxon>Eukaryota</taxon>
        <taxon>Metazoa</taxon>
        <taxon>Spiralia</taxon>
        <taxon>Lophotrochozoa</taxon>
        <taxon>Platyhelminthes</taxon>
        <taxon>Cestoda</taxon>
        <taxon>Eucestoda</taxon>
        <taxon>Cyclophyllidea</taxon>
        <taxon>Taeniidae</taxon>
        <taxon>Hydatigera</taxon>
    </lineage>
</organism>
<dbReference type="WBParaSite" id="TTAC_0000970701-mRNA-1">
    <property type="protein sequence ID" value="TTAC_0000970701-mRNA-1"/>
    <property type="gene ID" value="TTAC_0000970701"/>
</dbReference>
<evidence type="ECO:0000256" key="2">
    <source>
        <dbReference type="SAM" id="MobiDB-lite"/>
    </source>
</evidence>
<dbReference type="SUPFAM" id="SSF49723">
    <property type="entry name" value="Lipase/lipooxygenase domain (PLAT/LH2 domain)"/>
    <property type="match status" value="1"/>
</dbReference>
<proteinExistence type="predicted"/>
<dbReference type="InterPro" id="IPR052970">
    <property type="entry name" value="Inner_ear_hair_cell_LOXHD"/>
</dbReference>
<name>A0A0R3X832_HYDTA</name>
<feature type="compositionally biased region" description="Low complexity" evidence="2">
    <location>
        <begin position="32"/>
        <end position="49"/>
    </location>
</feature>
<feature type="domain" description="PLAT" evidence="3">
    <location>
        <begin position="235"/>
        <end position="360"/>
    </location>
</feature>
<comment type="caution">
    <text evidence="1">Lacks conserved residue(s) required for the propagation of feature annotation.</text>
</comment>
<dbReference type="AlphaFoldDB" id="A0A0R3X832"/>
<sequence length="441" mass="49783">MDYDLQGYRVIAIFGKKRNAQSMSASQSVTLSESTPSKSRSIISESASHSLDRDRPVLEEEDFTSKSNLPSDKSLWQRGETINKKLNKDADWKVQLHTSESAFNALIVLVVYGTRGNSGPIIIGTSDCEKCLFRAGNIDQFKVNLAGIGEIFKIRLEVNQVMKSELPYWGLIKAVFENMVTHEQITFDFTNRPFIRMFNHCQLSREQVRSGEPVKDVLPVEILTSDGLDPSAGVVLYRIKLYTRSVSEANQQSYPNPKATLLGRYGDTGRRLIVLVNPSFEKLDDNDEDNLEVYECFIEAVYLGCLTQCRIGPISASPSGARLCLDIEVVDPLTGEIYRFPANLWIGPTEKEDMKEASLQPQVKQMVQQLTESVSENVKKYNFWLSFDEAVPFTITPFDRKKELQWLPVDSDDVSSPIIKYIISYFVLPKQPLMVFIGLSG</sequence>
<dbReference type="OrthoDB" id="5322100at2759"/>
<feature type="domain" description="PLAT" evidence="3">
    <location>
        <begin position="90"/>
        <end position="209"/>
    </location>
</feature>
<accession>A0A0R3X832</accession>
<reference evidence="4 5" key="2">
    <citation type="submission" date="2018-11" db="EMBL/GenBank/DDBJ databases">
        <authorList>
            <consortium name="Pathogen Informatics"/>
        </authorList>
    </citation>
    <scope>NUCLEOTIDE SEQUENCE [LARGE SCALE GENOMIC DNA]</scope>
</reference>
<dbReference type="InterPro" id="IPR036392">
    <property type="entry name" value="PLAT/LH2_dom_sf"/>
</dbReference>